<feature type="compositionally biased region" description="Gly residues" evidence="2">
    <location>
        <begin position="308"/>
        <end position="317"/>
    </location>
</feature>
<feature type="coiled-coil region" evidence="1">
    <location>
        <begin position="203"/>
        <end position="237"/>
    </location>
</feature>
<evidence type="ECO:0000256" key="1">
    <source>
        <dbReference type="SAM" id="Coils"/>
    </source>
</evidence>
<accession>A0A388LA36</accession>
<keyword evidence="1" id="KW-0175">Coiled coil</keyword>
<evidence type="ECO:0000313" key="5">
    <source>
        <dbReference type="Proteomes" id="UP000265515"/>
    </source>
</evidence>
<dbReference type="AlphaFoldDB" id="A0A388LA36"/>
<name>A0A388LA36_CHABU</name>
<evidence type="ECO:0000256" key="2">
    <source>
        <dbReference type="SAM" id="MobiDB-lite"/>
    </source>
</evidence>
<protein>
    <submittedName>
        <fullName evidence="4">Uncharacterized protein</fullName>
    </submittedName>
</protein>
<dbReference type="Proteomes" id="UP000265515">
    <property type="component" value="Unassembled WGS sequence"/>
</dbReference>
<keyword evidence="3" id="KW-1133">Transmembrane helix</keyword>
<keyword evidence="3" id="KW-0472">Membrane</keyword>
<dbReference type="STRING" id="69332.A0A388LA36"/>
<keyword evidence="5" id="KW-1185">Reference proteome</keyword>
<feature type="transmembrane region" description="Helical" evidence="3">
    <location>
        <begin position="6"/>
        <end position="30"/>
    </location>
</feature>
<feature type="region of interest" description="Disordered" evidence="2">
    <location>
        <begin position="105"/>
        <end position="133"/>
    </location>
</feature>
<feature type="compositionally biased region" description="Acidic residues" evidence="2">
    <location>
        <begin position="106"/>
        <end position="115"/>
    </location>
</feature>
<reference evidence="4 5" key="1">
    <citation type="journal article" date="2018" name="Cell">
        <title>The Chara Genome: Secondary Complexity and Implications for Plant Terrestrialization.</title>
        <authorList>
            <person name="Nishiyama T."/>
            <person name="Sakayama H."/>
            <person name="Vries J.D."/>
            <person name="Buschmann H."/>
            <person name="Saint-Marcoux D."/>
            <person name="Ullrich K.K."/>
            <person name="Haas F.B."/>
            <person name="Vanderstraeten L."/>
            <person name="Becker D."/>
            <person name="Lang D."/>
            <person name="Vosolsobe S."/>
            <person name="Rombauts S."/>
            <person name="Wilhelmsson P.K.I."/>
            <person name="Janitza P."/>
            <person name="Kern R."/>
            <person name="Heyl A."/>
            <person name="Rumpler F."/>
            <person name="Villalobos L.I.A.C."/>
            <person name="Clay J.M."/>
            <person name="Skokan R."/>
            <person name="Toyoda A."/>
            <person name="Suzuki Y."/>
            <person name="Kagoshima H."/>
            <person name="Schijlen E."/>
            <person name="Tajeshwar N."/>
            <person name="Catarino B."/>
            <person name="Hetherington A.J."/>
            <person name="Saltykova A."/>
            <person name="Bonnot C."/>
            <person name="Breuninger H."/>
            <person name="Symeonidi A."/>
            <person name="Radhakrishnan G.V."/>
            <person name="Van Nieuwerburgh F."/>
            <person name="Deforce D."/>
            <person name="Chang C."/>
            <person name="Karol K.G."/>
            <person name="Hedrich R."/>
            <person name="Ulvskov P."/>
            <person name="Glockner G."/>
            <person name="Delwiche C.F."/>
            <person name="Petrasek J."/>
            <person name="Van de Peer Y."/>
            <person name="Friml J."/>
            <person name="Beilby M."/>
            <person name="Dolan L."/>
            <person name="Kohara Y."/>
            <person name="Sugano S."/>
            <person name="Fujiyama A."/>
            <person name="Delaux P.-M."/>
            <person name="Quint M."/>
            <person name="TheiBen G."/>
            <person name="Hagemann M."/>
            <person name="Harholt J."/>
            <person name="Dunand C."/>
            <person name="Zachgo S."/>
            <person name="Langdale J."/>
            <person name="Maumus F."/>
            <person name="Straeten D.V.D."/>
            <person name="Gould S.B."/>
            <person name="Rensing S.A."/>
        </authorList>
    </citation>
    <scope>NUCLEOTIDE SEQUENCE [LARGE SCALE GENOMIC DNA]</scope>
    <source>
        <strain evidence="4 5">S276</strain>
    </source>
</reference>
<comment type="caution">
    <text evidence="4">The sequence shown here is derived from an EMBL/GenBank/DDBJ whole genome shotgun (WGS) entry which is preliminary data.</text>
</comment>
<gene>
    <name evidence="4" type="ORF">CBR_g28859</name>
</gene>
<proteinExistence type="predicted"/>
<dbReference type="Gramene" id="GBG79144">
    <property type="protein sequence ID" value="GBG79144"/>
    <property type="gene ID" value="CBR_g28859"/>
</dbReference>
<feature type="region of interest" description="Disordered" evidence="2">
    <location>
        <begin position="307"/>
        <end position="334"/>
    </location>
</feature>
<feature type="compositionally biased region" description="Basic and acidic residues" evidence="2">
    <location>
        <begin position="324"/>
        <end position="334"/>
    </location>
</feature>
<sequence length="391" mass="45187">MVDDFLMQGLIALSVLMGPLFRVLFPLGFGRTCTSRMMMRSGGIKPGLTPAEQAEVDRRQAEKKKEREERKKQKEEEIKKKMQMEEERMKKEMKERLEKKLKEEMQTIEEEESEEGGERLIRRRTEKAESSRAGEVFAKPLDRYDQYAYTSDGLEETEEERDIFVAKLATVTDQKERDLMLQEKRAELHTKMLAAKRQELDERKRLHAEGARLQHELQAQKDKQAATEEKLALLTERVLHTKQEVAAMNRTLQKVESHQYEFEGVWNTFLQKSAKDVDLHIQSYIQKLDNHITQTFTPAVIEKIIQGSGAGGGGGGDGDGDGGEGDRKGKRVLRDDKDTDVRKIKVKVSWTYTSKREESVLHWIAAIESYVYGQRIPYWDKSSDGHFVYGR</sequence>
<organism evidence="4 5">
    <name type="scientific">Chara braunii</name>
    <name type="common">Braun's stonewort</name>
    <dbReference type="NCBI Taxonomy" id="69332"/>
    <lineage>
        <taxon>Eukaryota</taxon>
        <taxon>Viridiplantae</taxon>
        <taxon>Streptophyta</taxon>
        <taxon>Charophyceae</taxon>
        <taxon>Charales</taxon>
        <taxon>Characeae</taxon>
        <taxon>Chara</taxon>
    </lineage>
</organism>
<feature type="region of interest" description="Disordered" evidence="2">
    <location>
        <begin position="40"/>
        <end position="88"/>
    </location>
</feature>
<dbReference type="EMBL" id="BFEA01000312">
    <property type="protein sequence ID" value="GBG79144.1"/>
    <property type="molecule type" value="Genomic_DNA"/>
</dbReference>
<evidence type="ECO:0000256" key="3">
    <source>
        <dbReference type="SAM" id="Phobius"/>
    </source>
</evidence>
<keyword evidence="3" id="KW-0812">Transmembrane</keyword>
<feature type="compositionally biased region" description="Basic and acidic residues" evidence="2">
    <location>
        <begin position="55"/>
        <end position="88"/>
    </location>
</feature>
<evidence type="ECO:0000313" key="4">
    <source>
        <dbReference type="EMBL" id="GBG79144.1"/>
    </source>
</evidence>